<evidence type="ECO:0000313" key="2">
    <source>
        <dbReference type="EMBL" id="CCX05999.1"/>
    </source>
</evidence>
<evidence type="ECO:0000313" key="3">
    <source>
        <dbReference type="Proteomes" id="UP000018144"/>
    </source>
</evidence>
<reference evidence="2 3" key="1">
    <citation type="journal article" date="2013" name="PLoS Genet.">
        <title>The genome and development-dependent transcriptomes of Pyronema confluens: a window into fungal evolution.</title>
        <authorList>
            <person name="Traeger S."/>
            <person name="Altegoer F."/>
            <person name="Freitag M."/>
            <person name="Gabaldon T."/>
            <person name="Kempken F."/>
            <person name="Kumar A."/>
            <person name="Marcet-Houben M."/>
            <person name="Poggeler S."/>
            <person name="Stajich J.E."/>
            <person name="Nowrousian M."/>
        </authorList>
    </citation>
    <scope>NUCLEOTIDE SEQUENCE [LARGE SCALE GENOMIC DNA]</scope>
    <source>
        <strain evidence="3">CBS 100304</strain>
        <tissue evidence="2">Vegetative mycelium</tissue>
    </source>
</reference>
<dbReference type="Proteomes" id="UP000018144">
    <property type="component" value="Unassembled WGS sequence"/>
</dbReference>
<keyword evidence="3" id="KW-1185">Reference proteome</keyword>
<feature type="region of interest" description="Disordered" evidence="1">
    <location>
        <begin position="1"/>
        <end position="43"/>
    </location>
</feature>
<feature type="compositionally biased region" description="Low complexity" evidence="1">
    <location>
        <begin position="23"/>
        <end position="41"/>
    </location>
</feature>
<sequence>MLTSPRQVHILSSADEGPTEGRGQAQGSSQQTQQTQLASLAMPPRCLPQLVYQ</sequence>
<accession>U4L1L1</accession>
<protein>
    <submittedName>
        <fullName evidence="2">Uncharacterized protein</fullName>
    </submittedName>
</protein>
<evidence type="ECO:0000256" key="1">
    <source>
        <dbReference type="SAM" id="MobiDB-lite"/>
    </source>
</evidence>
<dbReference type="EMBL" id="HF935278">
    <property type="protein sequence ID" value="CCX05999.1"/>
    <property type="molecule type" value="Genomic_DNA"/>
</dbReference>
<dbReference type="AlphaFoldDB" id="U4L1L1"/>
<proteinExistence type="predicted"/>
<organism evidence="2 3">
    <name type="scientific">Pyronema omphalodes (strain CBS 100304)</name>
    <name type="common">Pyronema confluens</name>
    <dbReference type="NCBI Taxonomy" id="1076935"/>
    <lineage>
        <taxon>Eukaryota</taxon>
        <taxon>Fungi</taxon>
        <taxon>Dikarya</taxon>
        <taxon>Ascomycota</taxon>
        <taxon>Pezizomycotina</taxon>
        <taxon>Pezizomycetes</taxon>
        <taxon>Pezizales</taxon>
        <taxon>Pyronemataceae</taxon>
        <taxon>Pyronema</taxon>
    </lineage>
</organism>
<name>U4L1L1_PYROM</name>
<gene>
    <name evidence="2" type="ORF">PCON_05586</name>
</gene>